<organism evidence="1 4">
    <name type="scientific">Pseudomonas fluorescens</name>
    <dbReference type="NCBI Taxonomy" id="294"/>
    <lineage>
        <taxon>Bacteria</taxon>
        <taxon>Pseudomonadati</taxon>
        <taxon>Pseudomonadota</taxon>
        <taxon>Gammaproteobacteria</taxon>
        <taxon>Pseudomonadales</taxon>
        <taxon>Pseudomonadaceae</taxon>
        <taxon>Pseudomonas</taxon>
    </lineage>
</organism>
<evidence type="ECO:0000313" key="3">
    <source>
        <dbReference type="EMBL" id="SUD27557.1"/>
    </source>
</evidence>
<proteinExistence type="predicted"/>
<dbReference type="EMBL" id="LS483372">
    <property type="protein sequence ID" value="SQF89028.1"/>
    <property type="molecule type" value="Genomic_DNA"/>
</dbReference>
<reference evidence="5 6" key="2">
    <citation type="submission" date="2018-06" db="EMBL/GenBank/DDBJ databases">
        <authorList>
            <consortium name="Pathogen Informatics"/>
            <person name="Doyle S."/>
        </authorList>
    </citation>
    <scope>NUCLEOTIDE SEQUENCE [LARGE SCALE GENOMIC DNA]</scope>
    <source>
        <strain evidence="2 5">NCTC10038</strain>
        <strain evidence="3 6">NCTC10392</strain>
    </source>
</reference>
<name>A0A0D0TN37_PSEFL</name>
<protein>
    <submittedName>
        <fullName evidence="1">Uncharacterized protein</fullName>
    </submittedName>
</protein>
<evidence type="ECO:0000313" key="5">
    <source>
        <dbReference type="Proteomes" id="UP000248640"/>
    </source>
</evidence>
<evidence type="ECO:0000313" key="6">
    <source>
        <dbReference type="Proteomes" id="UP000255125"/>
    </source>
</evidence>
<accession>A0A0D0TN37</accession>
<evidence type="ECO:0000313" key="1">
    <source>
        <dbReference type="EMBL" id="KIR23354.1"/>
    </source>
</evidence>
<dbReference type="EMBL" id="JXCQ01000007">
    <property type="protein sequence ID" value="KIR23354.1"/>
    <property type="molecule type" value="Genomic_DNA"/>
</dbReference>
<dbReference type="KEGG" id="pfw:PF1751_v1c03230"/>
<dbReference type="Proteomes" id="UP000255125">
    <property type="component" value="Unassembled WGS sequence"/>
</dbReference>
<evidence type="ECO:0000313" key="2">
    <source>
        <dbReference type="EMBL" id="SQF89028.1"/>
    </source>
</evidence>
<sequence>MCAFIDRAKSPGLFACGLRHRPPDSAVKL</sequence>
<dbReference type="AlphaFoldDB" id="A0A0D0TN37"/>
<reference evidence="1 4" key="1">
    <citation type="submission" date="2015-01" db="EMBL/GenBank/DDBJ databases">
        <title>Genome sequence of the beneficial rhizobacterium Pseudomonas fluorescens 2-79.</title>
        <authorList>
            <person name="Thuermer A."/>
            <person name="Daniel R."/>
        </authorList>
    </citation>
    <scope>NUCLEOTIDE SEQUENCE [LARGE SCALE GENOMIC DNA]</scope>
    <source>
        <strain evidence="1 4">2-79</strain>
    </source>
</reference>
<dbReference type="Proteomes" id="UP000032210">
    <property type="component" value="Unassembled WGS sequence"/>
</dbReference>
<evidence type="ECO:0000313" key="4">
    <source>
        <dbReference type="Proteomes" id="UP000032210"/>
    </source>
</evidence>
<gene>
    <name evidence="2" type="ORF">NCTC10038_00394</name>
    <name evidence="3" type="ORF">NCTC10392_00409</name>
    <name evidence="1" type="ORF">PFLU3_11360</name>
</gene>
<dbReference type="EMBL" id="UGUS01000002">
    <property type="protein sequence ID" value="SUD27557.1"/>
    <property type="molecule type" value="Genomic_DNA"/>
</dbReference>
<dbReference type="Proteomes" id="UP000248640">
    <property type="component" value="Chromosome 1"/>
</dbReference>